<keyword evidence="2 5" id="KW-0812">Transmembrane</keyword>
<dbReference type="Pfam" id="PF07690">
    <property type="entry name" value="MFS_1"/>
    <property type="match status" value="1"/>
</dbReference>
<dbReference type="PROSITE" id="PS50850">
    <property type="entry name" value="MFS"/>
    <property type="match status" value="1"/>
</dbReference>
<feature type="transmembrane region" description="Helical" evidence="5">
    <location>
        <begin position="90"/>
        <end position="112"/>
    </location>
</feature>
<comment type="caution">
    <text evidence="7">The sequence shown here is derived from an EMBL/GenBank/DDBJ whole genome shotgun (WGS) entry which is preliminary data.</text>
</comment>
<feature type="domain" description="Major facilitator superfamily (MFS) profile" evidence="6">
    <location>
        <begin position="1"/>
        <end position="381"/>
    </location>
</feature>
<feature type="transmembrane region" description="Helical" evidence="5">
    <location>
        <begin position="65"/>
        <end position="84"/>
    </location>
</feature>
<keyword evidence="4 5" id="KW-0472">Membrane</keyword>
<comment type="subcellular location">
    <subcellularLocation>
        <location evidence="1">Cell membrane</location>
        <topology evidence="1">Multi-pass membrane protein</topology>
    </subcellularLocation>
</comment>
<keyword evidence="8" id="KW-1185">Reference proteome</keyword>
<gene>
    <name evidence="7" type="ORF">JGB26_20235</name>
</gene>
<dbReference type="PANTHER" id="PTHR11662:SF399">
    <property type="entry name" value="FI19708P1-RELATED"/>
    <property type="match status" value="1"/>
</dbReference>
<dbReference type="InterPro" id="IPR036259">
    <property type="entry name" value="MFS_trans_sf"/>
</dbReference>
<dbReference type="CDD" id="cd17319">
    <property type="entry name" value="MFS_ExuT_GudP_like"/>
    <property type="match status" value="1"/>
</dbReference>
<feature type="transmembrane region" description="Helical" evidence="5">
    <location>
        <begin position="124"/>
        <end position="147"/>
    </location>
</feature>
<evidence type="ECO:0000256" key="4">
    <source>
        <dbReference type="ARBA" id="ARBA00023136"/>
    </source>
</evidence>
<dbReference type="SUPFAM" id="SSF103473">
    <property type="entry name" value="MFS general substrate transporter"/>
    <property type="match status" value="1"/>
</dbReference>
<evidence type="ECO:0000256" key="1">
    <source>
        <dbReference type="ARBA" id="ARBA00004651"/>
    </source>
</evidence>
<dbReference type="Proteomes" id="UP000634780">
    <property type="component" value="Unassembled WGS sequence"/>
</dbReference>
<keyword evidence="3 5" id="KW-1133">Transmembrane helix</keyword>
<dbReference type="Gene3D" id="1.20.1250.20">
    <property type="entry name" value="MFS general substrate transporter like domains"/>
    <property type="match status" value="2"/>
</dbReference>
<dbReference type="InterPro" id="IPR050382">
    <property type="entry name" value="MFS_Na/Anion_cotransporter"/>
</dbReference>
<feature type="transmembrane region" description="Helical" evidence="5">
    <location>
        <begin position="355"/>
        <end position="375"/>
    </location>
</feature>
<reference evidence="7 8" key="1">
    <citation type="submission" date="2020-12" db="EMBL/GenBank/DDBJ databases">
        <title>Streptomyces typhae sp. nov., a novel endophytic actinomycete isolated from the root of cattail pollen (Typha angustifolia L.).</title>
        <authorList>
            <person name="Peng C."/>
            <person name="Liu C."/>
        </authorList>
    </citation>
    <scope>NUCLEOTIDE SEQUENCE [LARGE SCALE GENOMIC DNA]</scope>
    <source>
        <strain evidence="7 8">JCM 4753</strain>
    </source>
</reference>
<organism evidence="7 8">
    <name type="scientific">Streptomyces flavofungini</name>
    <dbReference type="NCBI Taxonomy" id="68200"/>
    <lineage>
        <taxon>Bacteria</taxon>
        <taxon>Bacillati</taxon>
        <taxon>Actinomycetota</taxon>
        <taxon>Actinomycetes</taxon>
        <taxon>Kitasatosporales</taxon>
        <taxon>Streptomycetaceae</taxon>
        <taxon>Streptomyces</taxon>
    </lineage>
</organism>
<dbReference type="PANTHER" id="PTHR11662">
    <property type="entry name" value="SOLUTE CARRIER FAMILY 17"/>
    <property type="match status" value="1"/>
</dbReference>
<feature type="transmembrane region" description="Helical" evidence="5">
    <location>
        <begin position="200"/>
        <end position="222"/>
    </location>
</feature>
<evidence type="ECO:0000256" key="2">
    <source>
        <dbReference type="ARBA" id="ARBA00022692"/>
    </source>
</evidence>
<proteinExistence type="predicted"/>
<feature type="transmembrane region" description="Helical" evidence="5">
    <location>
        <begin position="291"/>
        <end position="314"/>
    </location>
</feature>
<sequence length="407" mass="42852">MLLFAAWFIDYADRLVINFVLPSIGDEFDLSHSQQGLVVSVFFLAYAVCQIPGGVLADRIGGRRMVLWALGAWTVCTALTGLAWSFAALLVLRVLFGLAQGVFPPAATKVLVERSQPQERMRANGLILSSNSLAAVFTPLAVAPLVAAFGWRSAYLSIAALGVFVYVALRLRLPSPLPDRRSLPSATPGADTKALLKWGVLWRFAAMMFGYSLIIWGLSSWVPTYLKDEHGVDLHAAGALMAIPGLAAALATVVGGRWVDGTGGRHRRIVVPAMGVAAVALPVMANAASVALFVALATVAVFAAALCYMPIMAVPIRSLSPAHIGVASGILVFGGQLAGIVAPTVMGVLADAFSFHVAFTFLALGPVIAMVMACLTPQDTETFLAGADDRVRTAAPAPDRTNEKEPA</sequence>
<evidence type="ECO:0000313" key="8">
    <source>
        <dbReference type="Proteomes" id="UP000634780"/>
    </source>
</evidence>
<evidence type="ECO:0000256" key="5">
    <source>
        <dbReference type="SAM" id="Phobius"/>
    </source>
</evidence>
<dbReference type="EMBL" id="JAEKOZ010000011">
    <property type="protein sequence ID" value="MBJ3809420.1"/>
    <property type="molecule type" value="Genomic_DNA"/>
</dbReference>
<feature type="transmembrane region" description="Helical" evidence="5">
    <location>
        <begin position="326"/>
        <end position="349"/>
    </location>
</feature>
<accession>A0ABS0X895</accession>
<feature type="transmembrane region" description="Helical" evidence="5">
    <location>
        <begin position="234"/>
        <end position="256"/>
    </location>
</feature>
<feature type="transmembrane region" description="Helical" evidence="5">
    <location>
        <begin position="38"/>
        <end position="58"/>
    </location>
</feature>
<feature type="transmembrane region" description="Helical" evidence="5">
    <location>
        <begin position="153"/>
        <end position="171"/>
    </location>
</feature>
<evidence type="ECO:0000256" key="3">
    <source>
        <dbReference type="ARBA" id="ARBA00022989"/>
    </source>
</evidence>
<dbReference type="InterPro" id="IPR020846">
    <property type="entry name" value="MFS_dom"/>
</dbReference>
<protein>
    <submittedName>
        <fullName evidence="7">MFS transporter</fullName>
    </submittedName>
</protein>
<evidence type="ECO:0000259" key="6">
    <source>
        <dbReference type="PROSITE" id="PS50850"/>
    </source>
</evidence>
<evidence type="ECO:0000313" key="7">
    <source>
        <dbReference type="EMBL" id="MBJ3809420.1"/>
    </source>
</evidence>
<dbReference type="InterPro" id="IPR011701">
    <property type="entry name" value="MFS"/>
</dbReference>
<name>A0ABS0X895_9ACTN</name>